<feature type="transmembrane region" description="Helical" evidence="2">
    <location>
        <begin position="256"/>
        <end position="278"/>
    </location>
</feature>
<keyword evidence="2" id="KW-0472">Membrane</keyword>
<organism evidence="4 5">
    <name type="scientific">Zootermopsis nevadensis</name>
    <name type="common">Dampwood termite</name>
    <dbReference type="NCBI Taxonomy" id="136037"/>
    <lineage>
        <taxon>Eukaryota</taxon>
        <taxon>Metazoa</taxon>
        <taxon>Ecdysozoa</taxon>
        <taxon>Arthropoda</taxon>
        <taxon>Hexapoda</taxon>
        <taxon>Insecta</taxon>
        <taxon>Pterygota</taxon>
        <taxon>Neoptera</taxon>
        <taxon>Polyneoptera</taxon>
        <taxon>Dictyoptera</taxon>
        <taxon>Blattodea</taxon>
        <taxon>Blattoidea</taxon>
        <taxon>Termitoidae</taxon>
        <taxon>Termopsidae</taxon>
        <taxon>Zootermopsis</taxon>
    </lineage>
</organism>
<proteinExistence type="predicted"/>
<dbReference type="Proteomes" id="UP000027135">
    <property type="component" value="Unassembled WGS sequence"/>
</dbReference>
<evidence type="ECO:0000256" key="2">
    <source>
        <dbReference type="SAM" id="Phobius"/>
    </source>
</evidence>
<feature type="compositionally biased region" description="Basic and acidic residues" evidence="1">
    <location>
        <begin position="73"/>
        <end position="90"/>
    </location>
</feature>
<feature type="compositionally biased region" description="Basic and acidic residues" evidence="1">
    <location>
        <begin position="177"/>
        <end position="186"/>
    </location>
</feature>
<dbReference type="PANTHER" id="PTHR12019:SF9">
    <property type="entry name" value="THYMOPOIETIN"/>
    <property type="match status" value="1"/>
</dbReference>
<dbReference type="PROSITE" id="PS50954">
    <property type="entry name" value="LEM"/>
    <property type="match status" value="1"/>
</dbReference>
<dbReference type="InterPro" id="IPR011015">
    <property type="entry name" value="LEM/LEM-like_dom_sf"/>
</dbReference>
<gene>
    <name evidence="4" type="ORF">L798_11903</name>
</gene>
<protein>
    <recommendedName>
        <fullName evidence="3">LEM domain-containing protein</fullName>
    </recommendedName>
</protein>
<evidence type="ECO:0000259" key="3">
    <source>
        <dbReference type="PROSITE" id="PS50954"/>
    </source>
</evidence>
<feature type="compositionally biased region" description="Polar residues" evidence="1">
    <location>
        <begin position="106"/>
        <end position="116"/>
    </location>
</feature>
<dbReference type="Pfam" id="PF03020">
    <property type="entry name" value="LEM"/>
    <property type="match status" value="1"/>
</dbReference>
<feature type="region of interest" description="Disordered" evidence="1">
    <location>
        <begin position="50"/>
        <end position="231"/>
    </location>
</feature>
<dbReference type="SUPFAM" id="SSF63451">
    <property type="entry name" value="LEM domain"/>
    <property type="match status" value="1"/>
</dbReference>
<dbReference type="AlphaFoldDB" id="A0A067QX48"/>
<name>A0A067QX48_ZOONE</name>
<feature type="compositionally biased region" description="Polar residues" evidence="1">
    <location>
        <begin position="127"/>
        <end position="138"/>
    </location>
</feature>
<feature type="compositionally biased region" description="Polar residues" evidence="1">
    <location>
        <begin position="165"/>
        <end position="176"/>
    </location>
</feature>
<reference evidence="4 5" key="1">
    <citation type="journal article" date="2014" name="Nat. Commun.">
        <title>Molecular traces of alternative social organization in a termite genome.</title>
        <authorList>
            <person name="Terrapon N."/>
            <person name="Li C."/>
            <person name="Robertson H.M."/>
            <person name="Ji L."/>
            <person name="Meng X."/>
            <person name="Booth W."/>
            <person name="Chen Z."/>
            <person name="Childers C.P."/>
            <person name="Glastad K.M."/>
            <person name="Gokhale K."/>
            <person name="Gowin J."/>
            <person name="Gronenberg W."/>
            <person name="Hermansen R.A."/>
            <person name="Hu H."/>
            <person name="Hunt B.G."/>
            <person name="Huylmans A.K."/>
            <person name="Khalil S.M."/>
            <person name="Mitchell R.D."/>
            <person name="Munoz-Torres M.C."/>
            <person name="Mustard J.A."/>
            <person name="Pan H."/>
            <person name="Reese J.T."/>
            <person name="Scharf M.E."/>
            <person name="Sun F."/>
            <person name="Vogel H."/>
            <person name="Xiao J."/>
            <person name="Yang W."/>
            <person name="Yang Z."/>
            <person name="Yang Z."/>
            <person name="Zhou J."/>
            <person name="Zhu J."/>
            <person name="Brent C.S."/>
            <person name="Elsik C.G."/>
            <person name="Goodisman M.A."/>
            <person name="Liberles D.A."/>
            <person name="Roe R.M."/>
            <person name="Vargo E.L."/>
            <person name="Vilcinskas A."/>
            <person name="Wang J."/>
            <person name="Bornberg-Bauer E."/>
            <person name="Korb J."/>
            <person name="Zhang G."/>
            <person name="Liebig J."/>
        </authorList>
    </citation>
    <scope>NUCLEOTIDE SEQUENCE [LARGE SCALE GENOMIC DNA]</scope>
    <source>
        <tissue evidence="4">Whole organism</tissue>
    </source>
</reference>
<dbReference type="InterPro" id="IPR051656">
    <property type="entry name" value="LEM_domain"/>
</dbReference>
<dbReference type="Gene3D" id="1.10.720.40">
    <property type="match status" value="1"/>
</dbReference>
<dbReference type="InParanoid" id="A0A067QX48"/>
<dbReference type="OrthoDB" id="8192354at2759"/>
<dbReference type="CDD" id="cd12940">
    <property type="entry name" value="LEM_LAP2_LEMD1"/>
    <property type="match status" value="1"/>
</dbReference>
<evidence type="ECO:0000313" key="4">
    <source>
        <dbReference type="EMBL" id="KDR13945.1"/>
    </source>
</evidence>
<dbReference type="PANTHER" id="PTHR12019">
    <property type="entry name" value="LAMINA-ASSOCIATED POLYPEPTIDE THYMOPOIETIN"/>
    <property type="match status" value="1"/>
</dbReference>
<accession>A0A067QX48</accession>
<dbReference type="EMBL" id="KK852908">
    <property type="protein sequence ID" value="KDR13945.1"/>
    <property type="molecule type" value="Genomic_DNA"/>
</dbReference>
<evidence type="ECO:0000256" key="1">
    <source>
        <dbReference type="SAM" id="MobiDB-lite"/>
    </source>
</evidence>
<feature type="domain" description="LEM" evidence="3">
    <location>
        <begin position="5"/>
        <end position="49"/>
    </location>
</feature>
<dbReference type="InterPro" id="IPR003887">
    <property type="entry name" value="LEM_dom"/>
</dbReference>
<dbReference type="FunFam" id="1.10.720.40:FF:000001">
    <property type="entry name" value="LEM domain containing 2, isoform CRA_a"/>
    <property type="match status" value="1"/>
</dbReference>
<evidence type="ECO:0000313" key="5">
    <source>
        <dbReference type="Proteomes" id="UP000027135"/>
    </source>
</evidence>
<keyword evidence="5" id="KW-1185">Reference proteome</keyword>
<keyword evidence="2" id="KW-1133">Transmembrane helix</keyword>
<keyword evidence="2" id="KW-0812">Transmembrane</keyword>
<dbReference type="SMART" id="SM00540">
    <property type="entry name" value="LEM"/>
    <property type="match status" value="1"/>
</dbReference>
<sequence>MSETVDYVKSLSDDELYNELRERGFPAGPVVASTRSLYKRKLTQILEGFLVADKQTPSQQNDVGEGLTQPKQVNEKPSFRHDSKSGDTRVRTSPSYSHGDERLEKSSSSLSNTHTFQRAERRYDGVSPQSPRSSSYLNTVRGLKNNDIDKPSPSWMSVDSALAQPATSSPWKTYGSSKDDPHRKPDFGIPRRTTFSQETEESPGYSARQRWSSSDASPAARQEMASRYRFPGYSDGKSSVLNRYNPERQRKQSRSLTVRVTLFITLVLAAVALAYMLYRAWYENDPYQQIEQDVMKIIEGSKSKDSRK</sequence>